<sequence>MRYTAVTQIPSIVIKQGMIPEGAQITIAIPTYKRAHLLRETLESCLAQQTNSPFAIMVVDNNPERECETEQLLREYEAIPHLFYYKNTENLGMTGNWNKLFELAKTDFVVMLHDDDKLNEDYIDKINKVLKYYQEKLDVIYVETCVFPFVLRTLPKKQETELKTISLTPFDFQFFNVVSIVGACFNRKSFVKMNGFNKYFDPCFDYELHLRLSKEGKAIKVLKYPLSLYRVSENYSMKMSTIFSINVKDQEIQNSIIQNYPILYKKLFHIYQKNRELLHYIGTKRVFGVNSSEINQKIAELKSKITFFDKLIFLGWRIFIKLHFILKPKTTIKL</sequence>
<keyword evidence="2" id="KW-0328">Glycosyltransferase</keyword>
<dbReference type="Proteomes" id="UP000005391">
    <property type="component" value="Unassembled WGS sequence"/>
</dbReference>
<evidence type="ECO:0000313" key="2">
    <source>
        <dbReference type="EMBL" id="EFS96764.1"/>
    </source>
</evidence>
<dbReference type="InterPro" id="IPR029044">
    <property type="entry name" value="Nucleotide-diphossugar_trans"/>
</dbReference>
<evidence type="ECO:0000259" key="1">
    <source>
        <dbReference type="Pfam" id="PF00535"/>
    </source>
</evidence>
<name>E4MU69_CAPOC</name>
<dbReference type="eggNOG" id="COG1216">
    <property type="taxonomic scope" value="Bacteria"/>
</dbReference>
<dbReference type="EMBL" id="AEOH01000043">
    <property type="protein sequence ID" value="EFS96764.1"/>
    <property type="molecule type" value="Genomic_DNA"/>
</dbReference>
<feature type="domain" description="Glycosyltransferase 2-like" evidence="1">
    <location>
        <begin position="26"/>
        <end position="179"/>
    </location>
</feature>
<organism evidence="2 3">
    <name type="scientific">Capnocytophaga ochracea F0287</name>
    <dbReference type="NCBI Taxonomy" id="873517"/>
    <lineage>
        <taxon>Bacteria</taxon>
        <taxon>Pseudomonadati</taxon>
        <taxon>Bacteroidota</taxon>
        <taxon>Flavobacteriia</taxon>
        <taxon>Flavobacteriales</taxon>
        <taxon>Flavobacteriaceae</taxon>
        <taxon>Capnocytophaga</taxon>
    </lineage>
</organism>
<dbReference type="PANTHER" id="PTHR43685">
    <property type="entry name" value="GLYCOSYLTRANSFERASE"/>
    <property type="match status" value="1"/>
</dbReference>
<dbReference type="AlphaFoldDB" id="E4MU69"/>
<dbReference type="PANTHER" id="PTHR43685:SF2">
    <property type="entry name" value="GLYCOSYLTRANSFERASE 2-LIKE DOMAIN-CONTAINING PROTEIN"/>
    <property type="match status" value="1"/>
</dbReference>
<dbReference type="CDD" id="cd00761">
    <property type="entry name" value="Glyco_tranf_GTA_type"/>
    <property type="match status" value="1"/>
</dbReference>
<dbReference type="Gene3D" id="3.90.550.10">
    <property type="entry name" value="Spore Coat Polysaccharide Biosynthesis Protein SpsA, Chain A"/>
    <property type="match status" value="1"/>
</dbReference>
<protein>
    <submittedName>
        <fullName evidence="2">Glycosyltransferase, group 2 family protein</fullName>
        <ecNumber evidence="2">2.4.-.-</ecNumber>
    </submittedName>
</protein>
<dbReference type="EC" id="2.4.-.-" evidence="2"/>
<dbReference type="Pfam" id="PF00535">
    <property type="entry name" value="Glycos_transf_2"/>
    <property type="match status" value="1"/>
</dbReference>
<dbReference type="RefSeq" id="WP_002674259.1">
    <property type="nucleotide sequence ID" value="NZ_GL573160.1"/>
</dbReference>
<comment type="caution">
    <text evidence="2">The sequence shown here is derived from an EMBL/GenBank/DDBJ whole genome shotgun (WGS) entry which is preliminary data.</text>
</comment>
<dbReference type="GO" id="GO:0016757">
    <property type="term" value="F:glycosyltransferase activity"/>
    <property type="evidence" value="ECO:0007669"/>
    <property type="project" value="UniProtKB-KW"/>
</dbReference>
<dbReference type="InterPro" id="IPR001173">
    <property type="entry name" value="Glyco_trans_2-like"/>
</dbReference>
<dbReference type="InterPro" id="IPR050834">
    <property type="entry name" value="Glycosyltransf_2"/>
</dbReference>
<reference evidence="2 3" key="1">
    <citation type="submission" date="2010-10" db="EMBL/GenBank/DDBJ databases">
        <authorList>
            <person name="Muzny D."/>
            <person name="Qin X."/>
            <person name="Deng J."/>
            <person name="Jiang H."/>
            <person name="Liu Y."/>
            <person name="Qu J."/>
            <person name="Song X.-Z."/>
            <person name="Zhang L."/>
            <person name="Thornton R."/>
            <person name="Coyle M."/>
            <person name="Francisco L."/>
            <person name="Jackson L."/>
            <person name="Javaid M."/>
            <person name="Korchina V."/>
            <person name="Kovar C."/>
            <person name="Mata R."/>
            <person name="Mathew T."/>
            <person name="Ngo R."/>
            <person name="Nguyen L."/>
            <person name="Nguyen N."/>
            <person name="Okwuonu G."/>
            <person name="Ongeri F."/>
            <person name="Pham C."/>
            <person name="Simmons D."/>
            <person name="Wilczek-Boney K."/>
            <person name="Hale W."/>
            <person name="Jakkamsetti A."/>
            <person name="Pham P."/>
            <person name="Ruth R."/>
            <person name="San Lucas F."/>
            <person name="Warren J."/>
            <person name="Zhang J."/>
            <person name="Zhao Z."/>
            <person name="Zhou C."/>
            <person name="Zhu D."/>
            <person name="Lee S."/>
            <person name="Bess C."/>
            <person name="Blankenburg K."/>
            <person name="Forbes L."/>
            <person name="Fu Q."/>
            <person name="Gubbala S."/>
            <person name="Hirani K."/>
            <person name="Jayaseelan J.C."/>
            <person name="Lara F."/>
            <person name="Munidasa M."/>
            <person name="Palculict T."/>
            <person name="Patil S."/>
            <person name="Pu L.-L."/>
            <person name="Saada N."/>
            <person name="Tang L."/>
            <person name="Weissenberger G."/>
            <person name="Zhu Y."/>
            <person name="Hemphill L."/>
            <person name="Shang Y."/>
            <person name="Youmans B."/>
            <person name="Ayvaz T."/>
            <person name="Ross M."/>
            <person name="Santibanez J."/>
            <person name="Aqrawi P."/>
            <person name="Gross S."/>
            <person name="Joshi V."/>
            <person name="Fowler G."/>
            <person name="Nazareth L."/>
            <person name="Reid J."/>
            <person name="Worley K."/>
            <person name="Petrosino J."/>
            <person name="Highlander S."/>
            <person name="Gibbs R."/>
        </authorList>
    </citation>
    <scope>NUCLEOTIDE SEQUENCE [LARGE SCALE GENOMIC DNA]</scope>
    <source>
        <strain evidence="2 3">F0287</strain>
    </source>
</reference>
<keyword evidence="2" id="KW-0808">Transferase</keyword>
<proteinExistence type="predicted"/>
<accession>E4MU69</accession>
<evidence type="ECO:0000313" key="3">
    <source>
        <dbReference type="Proteomes" id="UP000005391"/>
    </source>
</evidence>
<dbReference type="SUPFAM" id="SSF53448">
    <property type="entry name" value="Nucleotide-diphospho-sugar transferases"/>
    <property type="match status" value="1"/>
</dbReference>
<gene>
    <name evidence="2" type="ORF">HMPREF1977_1680</name>
</gene>
<dbReference type="HOGENOM" id="CLU_063007_0_0_10"/>